<evidence type="ECO:0000313" key="2">
    <source>
        <dbReference type="EMBL" id="QEL21008.1"/>
    </source>
</evidence>
<proteinExistence type="predicted"/>
<feature type="signal peptide" evidence="1">
    <location>
        <begin position="1"/>
        <end position="20"/>
    </location>
</feature>
<reference evidence="3" key="1">
    <citation type="submission" date="2019-08" db="EMBL/GenBank/DDBJ databases">
        <title>Limnoglobus roseus gen. nov., sp. nov., a novel freshwater planctomycete with a giant genome from the family Gemmataceae.</title>
        <authorList>
            <person name="Kulichevskaya I.S."/>
            <person name="Naumoff D.G."/>
            <person name="Miroshnikov K."/>
            <person name="Ivanova A."/>
            <person name="Philippov D.A."/>
            <person name="Hakobyan A."/>
            <person name="Rijpstra I.C."/>
            <person name="Sinninghe Damste J.S."/>
            <person name="Liesack W."/>
            <person name="Dedysh S.N."/>
        </authorList>
    </citation>
    <scope>NUCLEOTIDE SEQUENCE [LARGE SCALE GENOMIC DNA]</scope>
    <source>
        <strain evidence="3">PX52</strain>
    </source>
</reference>
<dbReference type="EMBL" id="CP042425">
    <property type="protein sequence ID" value="QEL21008.1"/>
    <property type="molecule type" value="Genomic_DNA"/>
</dbReference>
<sequence>MNRCLAACLTFCVAMSAARAADPVSQTFEGSVQTLAKVLEKQGIPADKDVTGVALVTKDGTVYTIAKEKVSRLLFVDPVFENRTVRLTAKILPGSQILKVEKVQTVKAGKVYDVDYWCENCQLAWSAPGACQCCGGDTVFREREAK</sequence>
<dbReference type="KEGG" id="lrs:PX52LOC_08137"/>
<organism evidence="2 3">
    <name type="scientific">Limnoglobus roseus</name>
    <dbReference type="NCBI Taxonomy" id="2598579"/>
    <lineage>
        <taxon>Bacteria</taxon>
        <taxon>Pseudomonadati</taxon>
        <taxon>Planctomycetota</taxon>
        <taxon>Planctomycetia</taxon>
        <taxon>Gemmatales</taxon>
        <taxon>Gemmataceae</taxon>
        <taxon>Limnoglobus</taxon>
    </lineage>
</organism>
<keyword evidence="1" id="KW-0732">Signal</keyword>
<dbReference type="AlphaFoldDB" id="A0A5C1AW35"/>
<evidence type="ECO:0000256" key="1">
    <source>
        <dbReference type="SAM" id="SignalP"/>
    </source>
</evidence>
<dbReference type="Proteomes" id="UP000324974">
    <property type="component" value="Chromosome"/>
</dbReference>
<evidence type="ECO:0000313" key="3">
    <source>
        <dbReference type="Proteomes" id="UP000324974"/>
    </source>
</evidence>
<feature type="chain" id="PRO_5023075848" evidence="1">
    <location>
        <begin position="21"/>
        <end position="146"/>
    </location>
</feature>
<name>A0A5C1AW35_9BACT</name>
<gene>
    <name evidence="2" type="ORF">PX52LOC_08137</name>
</gene>
<keyword evidence="3" id="KW-1185">Reference proteome</keyword>
<protein>
    <submittedName>
        <fullName evidence="2">Uncharacterized protein</fullName>
    </submittedName>
</protein>
<accession>A0A5C1AW35</accession>